<keyword evidence="3" id="KW-1185">Reference proteome</keyword>
<dbReference type="PANTHER" id="PTHR43792">
    <property type="entry name" value="GNAT FAMILY, PUTATIVE (AFU_ORTHOLOGUE AFUA_3G00765)-RELATED-RELATED"/>
    <property type="match status" value="1"/>
</dbReference>
<name>A0A553IEK3_9PEZI</name>
<dbReference type="EMBL" id="VFLP01000002">
    <property type="protein sequence ID" value="TRX98651.1"/>
    <property type="molecule type" value="Genomic_DNA"/>
</dbReference>
<evidence type="ECO:0000313" key="2">
    <source>
        <dbReference type="EMBL" id="TRX98651.1"/>
    </source>
</evidence>
<dbReference type="Gene3D" id="3.40.630.30">
    <property type="match status" value="1"/>
</dbReference>
<comment type="caution">
    <text evidence="2">The sequence shown here is derived from an EMBL/GenBank/DDBJ whole genome shotgun (WGS) entry which is preliminary data.</text>
</comment>
<evidence type="ECO:0000313" key="3">
    <source>
        <dbReference type="Proteomes" id="UP000319160"/>
    </source>
</evidence>
<dbReference type="PANTHER" id="PTHR43792:SF1">
    <property type="entry name" value="N-ACETYLTRANSFERASE DOMAIN-CONTAINING PROTEIN"/>
    <property type="match status" value="1"/>
</dbReference>
<sequence length="385" mass="43010">MASENPSLIKVKTTLPRFPANSARAPIRTERLVIRPLTQDDLEAHHSLRTQPEVMACTASGMIDSDLAMTQAKLSPFLPPRDVDTYNPAICLASTGEFIGLGGVYSTTSELGWPEVGYMLKKEHWGRGYGTEFMKAFVDAWWSLPRHETETMIDALSVDAREGDTVLEMLCAIVESTNSGSLRIMEKAGFKQFKTWQQECRRPGAEGTEVTLIGKCRHYLRIRVPIDSSSCDCVFMCATLKIGLKLSMDLPDNDPRWSHTLAQAIFVNSLYDEDLKSIAWNGRSMVLWSYLDVSLITTYVIRSPYLDHYIVQGKEYPHRRTDLTPTASLALDQCGVAEAVTAAGMKRARVSLQVTTRTTWRPAEEKKVTCCGEVWASKSTHDLSS</sequence>
<organism evidence="2 3">
    <name type="scientific">Xylaria flabelliformis</name>
    <dbReference type="NCBI Taxonomy" id="2512241"/>
    <lineage>
        <taxon>Eukaryota</taxon>
        <taxon>Fungi</taxon>
        <taxon>Dikarya</taxon>
        <taxon>Ascomycota</taxon>
        <taxon>Pezizomycotina</taxon>
        <taxon>Sordariomycetes</taxon>
        <taxon>Xylariomycetidae</taxon>
        <taxon>Xylariales</taxon>
        <taxon>Xylariaceae</taxon>
        <taxon>Xylaria</taxon>
    </lineage>
</organism>
<accession>A0A553IEK3</accession>
<dbReference type="SUPFAM" id="SSF55729">
    <property type="entry name" value="Acyl-CoA N-acyltransferases (Nat)"/>
    <property type="match status" value="1"/>
</dbReference>
<reference evidence="3" key="1">
    <citation type="submission" date="2019-06" db="EMBL/GenBank/DDBJ databases">
        <title>Draft genome sequence of the griseofulvin-producing fungus Xylaria cubensis strain G536.</title>
        <authorList>
            <person name="Mead M.E."/>
            <person name="Raja H.A."/>
            <person name="Steenwyk J.L."/>
            <person name="Knowles S.L."/>
            <person name="Oberlies N.H."/>
            <person name="Rokas A."/>
        </authorList>
    </citation>
    <scope>NUCLEOTIDE SEQUENCE [LARGE SCALE GENOMIC DNA]</scope>
    <source>
        <strain evidence="3">G536</strain>
    </source>
</reference>
<protein>
    <recommendedName>
        <fullName evidence="1">N-acetyltransferase domain-containing protein</fullName>
    </recommendedName>
</protein>
<dbReference type="OrthoDB" id="4072826at2759"/>
<dbReference type="InterPro" id="IPR016181">
    <property type="entry name" value="Acyl_CoA_acyltransferase"/>
</dbReference>
<gene>
    <name evidence="2" type="ORF">FHL15_000725</name>
</gene>
<dbReference type="InterPro" id="IPR000182">
    <property type="entry name" value="GNAT_dom"/>
</dbReference>
<evidence type="ECO:0000259" key="1">
    <source>
        <dbReference type="PROSITE" id="PS51186"/>
    </source>
</evidence>
<dbReference type="InterPro" id="IPR051531">
    <property type="entry name" value="N-acetyltransferase"/>
</dbReference>
<dbReference type="Proteomes" id="UP000319160">
    <property type="component" value="Unassembled WGS sequence"/>
</dbReference>
<dbReference type="PROSITE" id="PS51186">
    <property type="entry name" value="GNAT"/>
    <property type="match status" value="1"/>
</dbReference>
<feature type="domain" description="N-acetyltransferase" evidence="1">
    <location>
        <begin position="32"/>
        <end position="217"/>
    </location>
</feature>
<dbReference type="Pfam" id="PF13302">
    <property type="entry name" value="Acetyltransf_3"/>
    <property type="match status" value="1"/>
</dbReference>
<dbReference type="GO" id="GO:0016747">
    <property type="term" value="F:acyltransferase activity, transferring groups other than amino-acyl groups"/>
    <property type="evidence" value="ECO:0007669"/>
    <property type="project" value="InterPro"/>
</dbReference>
<proteinExistence type="predicted"/>
<dbReference type="AlphaFoldDB" id="A0A553IEK3"/>